<comment type="caution">
    <text evidence="2">The sequence shown here is derived from an EMBL/GenBank/DDBJ whole genome shotgun (WGS) entry which is preliminary data.</text>
</comment>
<keyword evidence="1" id="KW-0472">Membrane</keyword>
<proteinExistence type="predicted"/>
<organism evidence="2 3">
    <name type="scientific">Arthrobacter gyeryongensis</name>
    <dbReference type="NCBI Taxonomy" id="1650592"/>
    <lineage>
        <taxon>Bacteria</taxon>
        <taxon>Bacillati</taxon>
        <taxon>Actinomycetota</taxon>
        <taxon>Actinomycetes</taxon>
        <taxon>Micrococcales</taxon>
        <taxon>Micrococcaceae</taxon>
        <taxon>Arthrobacter</taxon>
    </lineage>
</organism>
<evidence type="ECO:0000256" key="1">
    <source>
        <dbReference type="SAM" id="Phobius"/>
    </source>
</evidence>
<evidence type="ECO:0000313" key="2">
    <source>
        <dbReference type="EMBL" id="GAA5189141.1"/>
    </source>
</evidence>
<accession>A0ABP9RZT9</accession>
<protein>
    <submittedName>
        <fullName evidence="2">Uncharacterized protein</fullName>
    </submittedName>
</protein>
<dbReference type="EMBL" id="BAABKK010000002">
    <property type="protein sequence ID" value="GAA5189141.1"/>
    <property type="molecule type" value="Genomic_DNA"/>
</dbReference>
<feature type="transmembrane region" description="Helical" evidence="1">
    <location>
        <begin position="6"/>
        <end position="27"/>
    </location>
</feature>
<dbReference type="Proteomes" id="UP001500200">
    <property type="component" value="Unassembled WGS sequence"/>
</dbReference>
<gene>
    <name evidence="2" type="ORF">GCM10023346_02920</name>
</gene>
<evidence type="ECO:0000313" key="3">
    <source>
        <dbReference type="Proteomes" id="UP001500200"/>
    </source>
</evidence>
<keyword evidence="3" id="KW-1185">Reference proteome</keyword>
<keyword evidence="1" id="KW-1133">Transmembrane helix</keyword>
<reference evidence="3" key="1">
    <citation type="journal article" date="2019" name="Int. J. Syst. Evol. Microbiol.">
        <title>The Global Catalogue of Microorganisms (GCM) 10K type strain sequencing project: providing services to taxonomists for standard genome sequencing and annotation.</title>
        <authorList>
            <consortium name="The Broad Institute Genomics Platform"/>
            <consortium name="The Broad Institute Genome Sequencing Center for Infectious Disease"/>
            <person name="Wu L."/>
            <person name="Ma J."/>
        </authorList>
    </citation>
    <scope>NUCLEOTIDE SEQUENCE [LARGE SCALE GENOMIC DNA]</scope>
    <source>
        <strain evidence="3">JCM 18514</strain>
    </source>
</reference>
<keyword evidence="1" id="KW-0812">Transmembrane</keyword>
<sequence>MAVPALVVTLIGLGSWFFNLPASLITIKFGERWAIVAAGAAGAVAVCRRRPPEDRAPMASPRVGNVKRL</sequence>
<name>A0ABP9RZT9_9MICC</name>